<dbReference type="InterPro" id="IPR011009">
    <property type="entry name" value="Kinase-like_dom_sf"/>
</dbReference>
<feature type="domain" description="Aminoglycoside phosphotransferase" evidence="1">
    <location>
        <begin position="11"/>
        <end position="208"/>
    </location>
</feature>
<evidence type="ECO:0000259" key="1">
    <source>
        <dbReference type="Pfam" id="PF01636"/>
    </source>
</evidence>
<dbReference type="EMBL" id="JBHTJA010000059">
    <property type="protein sequence ID" value="MFD0903585.1"/>
    <property type="molecule type" value="Genomic_DNA"/>
</dbReference>
<sequence length="272" mass="29366">MSAVERLHLDDGGTVILKTAVDPFTAEARILEHAARHKVPVPEVLAATVTDNRLMMLLEDLGEPPEQDPPVDAGAHAATLVHACPPLSGLPLMDAPALAALPRQALATLTSLQEAGRWDGTEDVAHLLERLSETSERRAAGTDTPPFGMCHSEFHPTSLHTGPAGTRVLDWARAFTGPGLLDLASWRDTPLPLDIGAIAGMIEAYIAAGGTRDAGSRRGGVPAEVWAGGWHRVWICDWYLQQCQRWMPDPGRDEATQRTVRRHLAEAVECLT</sequence>
<dbReference type="RefSeq" id="WP_378302550.1">
    <property type="nucleotide sequence ID" value="NZ_JBHTJA010000059.1"/>
</dbReference>
<name>A0ABW3EVK4_9ACTN</name>
<evidence type="ECO:0000313" key="3">
    <source>
        <dbReference type="Proteomes" id="UP001596972"/>
    </source>
</evidence>
<comment type="caution">
    <text evidence="2">The sequence shown here is derived from an EMBL/GenBank/DDBJ whole genome shotgun (WGS) entry which is preliminary data.</text>
</comment>
<gene>
    <name evidence="2" type="ORF">ACFQ11_24540</name>
</gene>
<dbReference type="Gene3D" id="3.90.1200.10">
    <property type="match status" value="1"/>
</dbReference>
<dbReference type="Pfam" id="PF01636">
    <property type="entry name" value="APH"/>
    <property type="match status" value="1"/>
</dbReference>
<reference evidence="3" key="1">
    <citation type="journal article" date="2019" name="Int. J. Syst. Evol. Microbiol.">
        <title>The Global Catalogue of Microorganisms (GCM) 10K type strain sequencing project: providing services to taxonomists for standard genome sequencing and annotation.</title>
        <authorList>
            <consortium name="The Broad Institute Genomics Platform"/>
            <consortium name="The Broad Institute Genome Sequencing Center for Infectious Disease"/>
            <person name="Wu L."/>
            <person name="Ma J."/>
        </authorList>
    </citation>
    <scope>NUCLEOTIDE SEQUENCE [LARGE SCALE GENOMIC DNA]</scope>
    <source>
        <strain evidence="3">JCM 31202</strain>
    </source>
</reference>
<proteinExistence type="predicted"/>
<accession>A0ABW3EVK4</accession>
<dbReference type="Proteomes" id="UP001596972">
    <property type="component" value="Unassembled WGS sequence"/>
</dbReference>
<organism evidence="2 3">
    <name type="scientific">Actinomadura sediminis</name>
    <dbReference type="NCBI Taxonomy" id="1038904"/>
    <lineage>
        <taxon>Bacteria</taxon>
        <taxon>Bacillati</taxon>
        <taxon>Actinomycetota</taxon>
        <taxon>Actinomycetes</taxon>
        <taxon>Streptosporangiales</taxon>
        <taxon>Thermomonosporaceae</taxon>
        <taxon>Actinomadura</taxon>
    </lineage>
</organism>
<dbReference type="InterPro" id="IPR002575">
    <property type="entry name" value="Aminoglycoside_PTrfase"/>
</dbReference>
<evidence type="ECO:0000313" key="2">
    <source>
        <dbReference type="EMBL" id="MFD0903585.1"/>
    </source>
</evidence>
<dbReference type="SUPFAM" id="SSF56112">
    <property type="entry name" value="Protein kinase-like (PK-like)"/>
    <property type="match status" value="1"/>
</dbReference>
<dbReference type="Gene3D" id="3.30.200.20">
    <property type="entry name" value="Phosphorylase Kinase, domain 1"/>
    <property type="match status" value="1"/>
</dbReference>
<keyword evidence="3" id="KW-1185">Reference proteome</keyword>
<protein>
    <submittedName>
        <fullName evidence="2">Phosphotransferase</fullName>
    </submittedName>
</protein>